<evidence type="ECO:0000313" key="2">
    <source>
        <dbReference type="EMBL" id="AWI24672.1"/>
    </source>
</evidence>
<gene>
    <name evidence="2" type="ORF">HYN49_01505</name>
</gene>
<accession>A0A2S1SE79</accession>
<feature type="signal peptide" evidence="1">
    <location>
        <begin position="1"/>
        <end position="21"/>
    </location>
</feature>
<protein>
    <recommendedName>
        <fullName evidence="4">Peptidase E</fullName>
    </recommendedName>
</protein>
<evidence type="ECO:0008006" key="4">
    <source>
        <dbReference type="Google" id="ProtNLM"/>
    </source>
</evidence>
<dbReference type="OrthoDB" id="5735516at2"/>
<dbReference type="KEGG" id="fpal:HYN49_01505"/>
<name>A0A2S1SE79_9FLAO</name>
<dbReference type="AlphaFoldDB" id="A0A2S1SE79"/>
<keyword evidence="1" id="KW-0732">Signal</keyword>
<evidence type="ECO:0000256" key="1">
    <source>
        <dbReference type="SAM" id="SignalP"/>
    </source>
</evidence>
<feature type="chain" id="PRO_5015713919" description="Peptidase E" evidence="1">
    <location>
        <begin position="22"/>
        <end position="163"/>
    </location>
</feature>
<keyword evidence="3" id="KW-1185">Reference proteome</keyword>
<evidence type="ECO:0000313" key="3">
    <source>
        <dbReference type="Proteomes" id="UP000244937"/>
    </source>
</evidence>
<dbReference type="Pfam" id="PF20420">
    <property type="entry name" value="DUF6702"/>
    <property type="match status" value="1"/>
</dbReference>
<dbReference type="Proteomes" id="UP000244937">
    <property type="component" value="Chromosome"/>
</dbReference>
<sequence length="163" mass="18503">MKKIATCLLMFVVLTGFSAHKFYVSIYQVHVATDKKRIEITARIFMDDLNNAIGKHFNKKTHIGENKEVPEDIELLKKYLAEKFTIKVNGQKKDIAYLSKEIEANVVICYFRVSGVTKADKIDIYNAALMELNDTQQNIIQYSKGDEKQSLLLTVGNPSGVIK</sequence>
<dbReference type="InterPro" id="IPR046525">
    <property type="entry name" value="DUF6702"/>
</dbReference>
<reference evidence="2 3" key="1">
    <citation type="submission" date="2018-05" db="EMBL/GenBank/DDBJ databases">
        <title>Genome sequencing of Flavobacterium sp. HYN0049.</title>
        <authorList>
            <person name="Yi H."/>
            <person name="Baek C."/>
        </authorList>
    </citation>
    <scope>NUCLEOTIDE SEQUENCE [LARGE SCALE GENOMIC DNA]</scope>
    <source>
        <strain evidence="2 3">HYN0049</strain>
    </source>
</reference>
<dbReference type="EMBL" id="CP029187">
    <property type="protein sequence ID" value="AWI24672.1"/>
    <property type="molecule type" value="Genomic_DNA"/>
</dbReference>
<organism evidence="2 3">
    <name type="scientific">Flavobacterium pallidum</name>
    <dbReference type="NCBI Taxonomy" id="2172098"/>
    <lineage>
        <taxon>Bacteria</taxon>
        <taxon>Pseudomonadati</taxon>
        <taxon>Bacteroidota</taxon>
        <taxon>Flavobacteriia</taxon>
        <taxon>Flavobacteriales</taxon>
        <taxon>Flavobacteriaceae</taxon>
        <taxon>Flavobacterium</taxon>
    </lineage>
</organism>
<dbReference type="RefSeq" id="WP_108902470.1">
    <property type="nucleotide sequence ID" value="NZ_CP029187.1"/>
</dbReference>
<proteinExistence type="predicted"/>